<dbReference type="EMBL" id="JAAALK010000290">
    <property type="protein sequence ID" value="KAG8045205.1"/>
    <property type="molecule type" value="Genomic_DNA"/>
</dbReference>
<comment type="caution">
    <text evidence="2">The sequence shown here is derived from an EMBL/GenBank/DDBJ whole genome shotgun (WGS) entry which is preliminary data.</text>
</comment>
<gene>
    <name evidence="2" type="ORF">GUJ93_ZPchr0008g13294</name>
</gene>
<reference evidence="2" key="1">
    <citation type="journal article" date="2021" name="bioRxiv">
        <title>Whole Genome Assembly and Annotation of Northern Wild Rice, Zizania palustris L., Supports a Whole Genome Duplication in the Zizania Genus.</title>
        <authorList>
            <person name="Haas M."/>
            <person name="Kono T."/>
            <person name="Macchietto M."/>
            <person name="Millas R."/>
            <person name="McGilp L."/>
            <person name="Shao M."/>
            <person name="Duquette J."/>
            <person name="Hirsch C.N."/>
            <person name="Kimball J."/>
        </authorList>
    </citation>
    <scope>NUCLEOTIDE SEQUENCE</scope>
    <source>
        <tissue evidence="2">Fresh leaf tissue</tissue>
    </source>
</reference>
<proteinExistence type="predicted"/>
<dbReference type="Proteomes" id="UP000729402">
    <property type="component" value="Unassembled WGS sequence"/>
</dbReference>
<evidence type="ECO:0000256" key="1">
    <source>
        <dbReference type="SAM" id="MobiDB-lite"/>
    </source>
</evidence>
<organism evidence="2 3">
    <name type="scientific">Zizania palustris</name>
    <name type="common">Northern wild rice</name>
    <dbReference type="NCBI Taxonomy" id="103762"/>
    <lineage>
        <taxon>Eukaryota</taxon>
        <taxon>Viridiplantae</taxon>
        <taxon>Streptophyta</taxon>
        <taxon>Embryophyta</taxon>
        <taxon>Tracheophyta</taxon>
        <taxon>Spermatophyta</taxon>
        <taxon>Magnoliopsida</taxon>
        <taxon>Liliopsida</taxon>
        <taxon>Poales</taxon>
        <taxon>Poaceae</taxon>
        <taxon>BOP clade</taxon>
        <taxon>Oryzoideae</taxon>
        <taxon>Oryzeae</taxon>
        <taxon>Zizaniinae</taxon>
        <taxon>Zizania</taxon>
    </lineage>
</organism>
<evidence type="ECO:0000313" key="3">
    <source>
        <dbReference type="Proteomes" id="UP000729402"/>
    </source>
</evidence>
<name>A0A8J5RHN1_ZIZPA</name>
<keyword evidence="3" id="KW-1185">Reference proteome</keyword>
<accession>A0A8J5RHN1</accession>
<reference evidence="2" key="2">
    <citation type="submission" date="2021-02" db="EMBL/GenBank/DDBJ databases">
        <authorList>
            <person name="Kimball J.A."/>
            <person name="Haas M.W."/>
            <person name="Macchietto M."/>
            <person name="Kono T."/>
            <person name="Duquette J."/>
            <person name="Shao M."/>
        </authorList>
    </citation>
    <scope>NUCLEOTIDE SEQUENCE</scope>
    <source>
        <tissue evidence="2">Fresh leaf tissue</tissue>
    </source>
</reference>
<dbReference type="AlphaFoldDB" id="A0A8J5RHN1"/>
<feature type="region of interest" description="Disordered" evidence="1">
    <location>
        <begin position="82"/>
        <end position="104"/>
    </location>
</feature>
<feature type="compositionally biased region" description="Basic and acidic residues" evidence="1">
    <location>
        <begin position="82"/>
        <end position="96"/>
    </location>
</feature>
<evidence type="ECO:0000313" key="2">
    <source>
        <dbReference type="EMBL" id="KAG8045205.1"/>
    </source>
</evidence>
<sequence length="104" mass="12073">MRRARRRVRCERRGTRGLARPVHVDRVHVTSRRVLTARDGVRIRWPQFIHVYGGEGGLPSDRSKLRIPRPVALTPYVRTGFPERHVSGSRTTRERPALLTDKWG</sequence>
<protein>
    <submittedName>
        <fullName evidence="2">Uncharacterized protein</fullName>
    </submittedName>
</protein>